<keyword evidence="3" id="KW-0574">Periplasm</keyword>
<feature type="domain" description="Heparinase II/III-like C-terminal" evidence="5">
    <location>
        <begin position="402"/>
        <end position="596"/>
    </location>
</feature>
<evidence type="ECO:0000259" key="5">
    <source>
        <dbReference type="Pfam" id="PF07940"/>
    </source>
</evidence>
<proteinExistence type="predicted"/>
<dbReference type="SUPFAM" id="SSF48230">
    <property type="entry name" value="Chondroitin AC/alginate lyase"/>
    <property type="match status" value="1"/>
</dbReference>
<organism evidence="7 8">
    <name type="scientific">Paenibacillus gansuensis</name>
    <dbReference type="NCBI Taxonomy" id="306542"/>
    <lineage>
        <taxon>Bacteria</taxon>
        <taxon>Bacillati</taxon>
        <taxon>Bacillota</taxon>
        <taxon>Bacilli</taxon>
        <taxon>Bacillales</taxon>
        <taxon>Paenibacillaceae</taxon>
        <taxon>Paenibacillus</taxon>
    </lineage>
</organism>
<evidence type="ECO:0000256" key="3">
    <source>
        <dbReference type="ARBA" id="ARBA00022764"/>
    </source>
</evidence>
<evidence type="ECO:0000256" key="1">
    <source>
        <dbReference type="ARBA" id="ARBA00004418"/>
    </source>
</evidence>
<evidence type="ECO:0000256" key="2">
    <source>
        <dbReference type="ARBA" id="ARBA00022729"/>
    </source>
</evidence>
<accession>A0ABW5PHD1</accession>
<protein>
    <submittedName>
        <fullName evidence="7">Alginate lyase family protein</fullName>
    </submittedName>
</protein>
<dbReference type="EMBL" id="JBHUME010000008">
    <property type="protein sequence ID" value="MFD2613747.1"/>
    <property type="molecule type" value="Genomic_DNA"/>
</dbReference>
<keyword evidence="4 7" id="KW-0456">Lyase</keyword>
<evidence type="ECO:0000256" key="4">
    <source>
        <dbReference type="ARBA" id="ARBA00023239"/>
    </source>
</evidence>
<dbReference type="Proteomes" id="UP001597541">
    <property type="component" value="Unassembled WGS sequence"/>
</dbReference>
<dbReference type="RefSeq" id="WP_377603813.1">
    <property type="nucleotide sequence ID" value="NZ_JBHUME010000008.1"/>
</dbReference>
<dbReference type="Pfam" id="PF07940">
    <property type="entry name" value="Hepar_II_III_C"/>
    <property type="match status" value="1"/>
</dbReference>
<evidence type="ECO:0000313" key="8">
    <source>
        <dbReference type="Proteomes" id="UP001597541"/>
    </source>
</evidence>
<gene>
    <name evidence="7" type="ORF">ACFSUF_15045</name>
</gene>
<evidence type="ECO:0000259" key="6">
    <source>
        <dbReference type="Pfam" id="PF16889"/>
    </source>
</evidence>
<dbReference type="Gene3D" id="1.50.10.100">
    <property type="entry name" value="Chondroitin AC/alginate lyase"/>
    <property type="match status" value="1"/>
</dbReference>
<reference evidence="8" key="1">
    <citation type="journal article" date="2019" name="Int. J. Syst. Evol. Microbiol.">
        <title>The Global Catalogue of Microorganisms (GCM) 10K type strain sequencing project: providing services to taxonomists for standard genome sequencing and annotation.</title>
        <authorList>
            <consortium name="The Broad Institute Genomics Platform"/>
            <consortium name="The Broad Institute Genome Sequencing Center for Infectious Disease"/>
            <person name="Wu L."/>
            <person name="Ma J."/>
        </authorList>
    </citation>
    <scope>NUCLEOTIDE SEQUENCE [LARGE SCALE GENOMIC DNA]</scope>
    <source>
        <strain evidence="8">KCTC 3950</strain>
    </source>
</reference>
<comment type="subcellular location">
    <subcellularLocation>
        <location evidence="1">Periplasm</location>
    </subcellularLocation>
</comment>
<feature type="domain" description="Heparin-sulfate lyase N-terminal" evidence="6">
    <location>
        <begin position="49"/>
        <end position="322"/>
    </location>
</feature>
<dbReference type="Pfam" id="PF16889">
    <property type="entry name" value="Hepar_II_III_N"/>
    <property type="match status" value="1"/>
</dbReference>
<dbReference type="PANTHER" id="PTHR39210">
    <property type="entry name" value="HEPARIN-SULFATE LYASE"/>
    <property type="match status" value="1"/>
</dbReference>
<dbReference type="InterPro" id="IPR012480">
    <property type="entry name" value="Hepar_II_III_C"/>
</dbReference>
<dbReference type="InterPro" id="IPR008929">
    <property type="entry name" value="Chondroitin_lyas"/>
</dbReference>
<name>A0ABW5PHD1_9BACL</name>
<sequence>MTIPTSVPDYSRIYEFIHRYDPDFVQRTLHAADMALEGKQILSGTRGQWLYVGNPPHWHDNKVNNNGYVWMLNRMNHWLILAEAYLLTGERKYIDQVLVELLDWIESCPPPPLPNNLKPASPGEGPIEPLSANLEPVRKQYTSVNPWRQLEVGERMGNVWPAVLRIMDGIPGMLDAARPKILQSIRDHGLVLREVCPLFWPEANHNYYLTEMWGLFSIGLTFPELAEAKEWGEFARQELERCMFSQFSANGGQLEGCPSYHNYTSVHMGKVGLLARKHGIAMSDAFVERFRGAMEYCVQTCRPTGQIVPWGDSNADHYAAMTTALGSIYLGDPRPAKQLISLMGVDTFRKNIIPLLLDYPEILDLVDIPDTGPTSVGETAPEFSRTFWDREMDQAAMRSDWSKEAFSVFFACRSPIYNGHSHADPAAFDFVALGRPLVIDPGRYNYWWLEERRKFKSAAWHNTLTVNGHEPFEFISSFEYGPQKPGRIEYVIDQEDWLRASAVHHNYEPAVHRRDLVLFPGRCLLVLDEVSGLSAQDTVQLNWHLDTIRSAWDPEQQTVVTVGNEVNVAIRTAGRTVTGAAGEASISDKADHLRPSTRYTMLDGGGGGGVRRYATVIVPFRGELQSEQLEGLKVEDDEGQSVCRFRLNNVSYEVFFNLGETSRTLG</sequence>
<dbReference type="InterPro" id="IPR031680">
    <property type="entry name" value="Hepar_II_III_N"/>
</dbReference>
<keyword evidence="2" id="KW-0732">Signal</keyword>
<evidence type="ECO:0000313" key="7">
    <source>
        <dbReference type="EMBL" id="MFD2613747.1"/>
    </source>
</evidence>
<dbReference type="PANTHER" id="PTHR39210:SF1">
    <property type="entry name" value="HEPARIN-SULFATE LYASE"/>
    <property type="match status" value="1"/>
</dbReference>
<keyword evidence="8" id="KW-1185">Reference proteome</keyword>
<dbReference type="GO" id="GO:0016829">
    <property type="term" value="F:lyase activity"/>
    <property type="evidence" value="ECO:0007669"/>
    <property type="project" value="UniProtKB-KW"/>
</dbReference>
<dbReference type="Gene3D" id="2.70.98.70">
    <property type="match status" value="1"/>
</dbReference>
<comment type="caution">
    <text evidence="7">The sequence shown here is derived from an EMBL/GenBank/DDBJ whole genome shotgun (WGS) entry which is preliminary data.</text>
</comment>